<protein>
    <submittedName>
        <fullName evidence="2">Uncharacterized protein</fullName>
    </submittedName>
</protein>
<accession>A0ABQ9I377</accession>
<sequence length="134" mass="16490">MQRTREKLKFNPTLYEEAKRKERHQWHDRQKTGKVKTVKDLRNREKRAIRKDWRGISKRYCENKKQQETAENFDNVNTPPRSPFNKEEVLNKPLPIQSTSRVESGKKKVRRNRDKMRKELKEMKEKWGIWRERA</sequence>
<comment type="caution">
    <text evidence="2">The sequence shown here is derived from an EMBL/GenBank/DDBJ whole genome shotgun (WGS) entry which is preliminary data.</text>
</comment>
<evidence type="ECO:0000313" key="3">
    <source>
        <dbReference type="Proteomes" id="UP001159363"/>
    </source>
</evidence>
<evidence type="ECO:0000256" key="1">
    <source>
        <dbReference type="SAM" id="MobiDB-lite"/>
    </source>
</evidence>
<name>A0ABQ9I377_9NEOP</name>
<evidence type="ECO:0000313" key="2">
    <source>
        <dbReference type="EMBL" id="KAJ8890438.1"/>
    </source>
</evidence>
<keyword evidence="3" id="KW-1185">Reference proteome</keyword>
<feature type="region of interest" description="Disordered" evidence="1">
    <location>
        <begin position="64"/>
        <end position="117"/>
    </location>
</feature>
<dbReference type="EMBL" id="JARBHB010000003">
    <property type="protein sequence ID" value="KAJ8890438.1"/>
    <property type="molecule type" value="Genomic_DNA"/>
</dbReference>
<dbReference type="Proteomes" id="UP001159363">
    <property type="component" value="Chromosome 3"/>
</dbReference>
<organism evidence="2 3">
    <name type="scientific">Dryococelus australis</name>
    <dbReference type="NCBI Taxonomy" id="614101"/>
    <lineage>
        <taxon>Eukaryota</taxon>
        <taxon>Metazoa</taxon>
        <taxon>Ecdysozoa</taxon>
        <taxon>Arthropoda</taxon>
        <taxon>Hexapoda</taxon>
        <taxon>Insecta</taxon>
        <taxon>Pterygota</taxon>
        <taxon>Neoptera</taxon>
        <taxon>Polyneoptera</taxon>
        <taxon>Phasmatodea</taxon>
        <taxon>Verophasmatodea</taxon>
        <taxon>Anareolatae</taxon>
        <taxon>Phasmatidae</taxon>
        <taxon>Eurycanthinae</taxon>
        <taxon>Dryococelus</taxon>
    </lineage>
</organism>
<feature type="compositionally biased region" description="Polar residues" evidence="1">
    <location>
        <begin position="69"/>
        <end position="79"/>
    </location>
</feature>
<reference evidence="2 3" key="1">
    <citation type="submission" date="2023-02" db="EMBL/GenBank/DDBJ databases">
        <title>LHISI_Scaffold_Assembly.</title>
        <authorList>
            <person name="Stuart O.P."/>
            <person name="Cleave R."/>
            <person name="Magrath M.J.L."/>
            <person name="Mikheyev A.S."/>
        </authorList>
    </citation>
    <scope>NUCLEOTIDE SEQUENCE [LARGE SCALE GENOMIC DNA]</scope>
    <source>
        <strain evidence="2">Daus_M_001</strain>
        <tissue evidence="2">Leg muscle</tissue>
    </source>
</reference>
<proteinExistence type="predicted"/>
<gene>
    <name evidence="2" type="ORF">PR048_009947</name>
</gene>